<dbReference type="EMBL" id="CP061800">
    <property type="protein sequence ID" value="QTA85845.1"/>
    <property type="molecule type" value="Genomic_DNA"/>
</dbReference>
<dbReference type="KEGG" id="dmm:dnm_018600"/>
<keyword evidence="2" id="KW-1185">Reference proteome</keyword>
<evidence type="ECO:0000313" key="1">
    <source>
        <dbReference type="EMBL" id="QTA85845.1"/>
    </source>
</evidence>
<dbReference type="AlphaFoldDB" id="A0A975GLQ5"/>
<reference evidence="1" key="1">
    <citation type="journal article" date="2021" name="Microb. Physiol.">
        <title>Proteogenomic Insights into the Physiology of Marine, Sulfate-Reducing, Filamentous Desulfonema limicola and Desulfonema magnum.</title>
        <authorList>
            <person name="Schnaars V."/>
            <person name="Wohlbrand L."/>
            <person name="Scheve S."/>
            <person name="Hinrichs C."/>
            <person name="Reinhardt R."/>
            <person name="Rabus R."/>
        </authorList>
    </citation>
    <scope>NUCLEOTIDE SEQUENCE</scope>
    <source>
        <strain evidence="1">4be13</strain>
    </source>
</reference>
<sequence length="63" mass="7228">MQFGKDIGNVAKLQVWHSGIYVRAVRNRLFSRHRKYCQTVSLALRNLCKGGSKPPLCFFMKGN</sequence>
<gene>
    <name evidence="1" type="ORF">dnm_018600</name>
</gene>
<dbReference type="Proteomes" id="UP000663722">
    <property type="component" value="Chromosome"/>
</dbReference>
<proteinExistence type="predicted"/>
<evidence type="ECO:0000313" key="2">
    <source>
        <dbReference type="Proteomes" id="UP000663722"/>
    </source>
</evidence>
<protein>
    <recommendedName>
        <fullName evidence="3">Transposase</fullName>
    </recommendedName>
</protein>
<name>A0A975GLQ5_9BACT</name>
<evidence type="ECO:0008006" key="3">
    <source>
        <dbReference type="Google" id="ProtNLM"/>
    </source>
</evidence>
<accession>A0A975GLQ5</accession>
<organism evidence="1 2">
    <name type="scientific">Desulfonema magnum</name>
    <dbReference type="NCBI Taxonomy" id="45655"/>
    <lineage>
        <taxon>Bacteria</taxon>
        <taxon>Pseudomonadati</taxon>
        <taxon>Thermodesulfobacteriota</taxon>
        <taxon>Desulfobacteria</taxon>
        <taxon>Desulfobacterales</taxon>
        <taxon>Desulfococcaceae</taxon>
        <taxon>Desulfonema</taxon>
    </lineage>
</organism>